<protein>
    <submittedName>
        <fullName evidence="9">NADH-quinone oxidoreductase subunit L</fullName>
        <ecNumber evidence="9">1.6.5.11</ecNumber>
    </submittedName>
</protein>
<dbReference type="RefSeq" id="WP_146519276.1">
    <property type="nucleotide sequence ID" value="NZ_CP151726.1"/>
</dbReference>
<feature type="transmembrane region" description="Helical" evidence="6">
    <location>
        <begin position="34"/>
        <end position="56"/>
    </location>
</feature>
<dbReference type="PRINTS" id="PR01435">
    <property type="entry name" value="NPOXDRDTASE5"/>
</dbReference>
<dbReference type="GO" id="GO:0008137">
    <property type="term" value="F:NADH dehydrogenase (ubiquinone) activity"/>
    <property type="evidence" value="ECO:0007669"/>
    <property type="project" value="InterPro"/>
</dbReference>
<dbReference type="GO" id="GO:0012505">
    <property type="term" value="C:endomembrane system"/>
    <property type="evidence" value="ECO:0007669"/>
    <property type="project" value="UniProtKB-SubCell"/>
</dbReference>
<evidence type="ECO:0000259" key="8">
    <source>
        <dbReference type="Pfam" id="PF00662"/>
    </source>
</evidence>
<feature type="transmembrane region" description="Helical" evidence="6">
    <location>
        <begin position="165"/>
        <end position="191"/>
    </location>
</feature>
<keyword evidence="3 6" id="KW-1133">Transmembrane helix</keyword>
<evidence type="ECO:0000313" key="10">
    <source>
        <dbReference type="Proteomes" id="UP000320176"/>
    </source>
</evidence>
<feature type="transmembrane region" description="Helical" evidence="6">
    <location>
        <begin position="135"/>
        <end position="153"/>
    </location>
</feature>
<dbReference type="NCBIfam" id="TIGR01974">
    <property type="entry name" value="NDH_I_L"/>
    <property type="match status" value="1"/>
</dbReference>
<feature type="domain" description="NADH-Ubiquinone oxidoreductase (complex I) chain 5 N-terminal" evidence="8">
    <location>
        <begin position="67"/>
        <end position="116"/>
    </location>
</feature>
<dbReference type="GO" id="GO:0042773">
    <property type="term" value="P:ATP synthesis coupled electron transport"/>
    <property type="evidence" value="ECO:0007669"/>
    <property type="project" value="InterPro"/>
</dbReference>
<sequence length="659" mass="72106">MSAAYALIPLLPLLASIIIALTDRRLGENSRKIGTLAIGVSFGLSVLAVAQLVVWGQPISVSLYQLLQSGDLTVEFGLQIDQLSGLLLLLVTGVSFVVHAYSSRYMVGDARFGRFFALMALFTFAMITLVMSSNLLMLFMCWELMGICSYLLISHQSERQAACSAATKAFLFNAVADVGLLFGLILTYVTFETLEISQILELAPSISDKTVNLLGWAGRDFQISTATMISLCLLAGCMGKSAQMPFHVWLPQAMEAPTPVSALIHAATMVNAGPFLLIRFSPLLLLSPVAMTTIAIVGGTTALFAKIVSLTQTDIKSTLAYTTISQVGVMIMACGLGAFLAAVFHLLAHGILKAYMFLSAGNQIESIAAHGHHDPPVDNSRPSISLCAGAFVLSLIAPVLLFSGPYEHLWTAHGKPAAGIVFAAIGLLTVFFAAIFCVHSVTKFFQTRPNQPIRPRFYSIFHLIVISLGIAALSVFLMVLWTGFATFLMPALAKPLVAPTEPWLPDGRRQLFLAALAAASIGWAIACVLPPSFRFFSLVPQWARTRLYVLFLNKFYIDEIYRVLVVQPVIRWAKFLWRVMDVGIIDRVSILSGQMSLVVAAWIWRSIDVQGNSRIGSFAKQQDDAIQKFSARPLQHQILIQIAWLVVVMTLFYWLVLYN</sequence>
<evidence type="ECO:0000256" key="2">
    <source>
        <dbReference type="ARBA" id="ARBA00022692"/>
    </source>
</evidence>
<dbReference type="AlphaFoldDB" id="A0A5C6B6K4"/>
<organism evidence="9 10">
    <name type="scientific">Stieleria varia</name>
    <dbReference type="NCBI Taxonomy" id="2528005"/>
    <lineage>
        <taxon>Bacteria</taxon>
        <taxon>Pseudomonadati</taxon>
        <taxon>Planctomycetota</taxon>
        <taxon>Planctomycetia</taxon>
        <taxon>Pirellulales</taxon>
        <taxon>Pirellulaceae</taxon>
        <taxon>Stieleria</taxon>
    </lineage>
</organism>
<dbReference type="InterPro" id="IPR003945">
    <property type="entry name" value="NU5C-like"/>
</dbReference>
<feature type="transmembrane region" description="Helical" evidence="6">
    <location>
        <begin position="76"/>
        <end position="100"/>
    </location>
</feature>
<feature type="transmembrane region" description="Helical" evidence="6">
    <location>
        <begin position="418"/>
        <end position="439"/>
    </location>
</feature>
<dbReference type="Pfam" id="PF00662">
    <property type="entry name" value="Proton_antipo_N"/>
    <property type="match status" value="1"/>
</dbReference>
<dbReference type="GO" id="GO:0015990">
    <property type="term" value="P:electron transport coupled proton transport"/>
    <property type="evidence" value="ECO:0007669"/>
    <property type="project" value="TreeGrafter"/>
</dbReference>
<feature type="transmembrane region" description="Helical" evidence="6">
    <location>
        <begin position="511"/>
        <end position="533"/>
    </location>
</feature>
<dbReference type="InterPro" id="IPR018393">
    <property type="entry name" value="NADHpl_OxRdtase_5_subgr"/>
</dbReference>
<comment type="caution">
    <text evidence="9">The sequence shown here is derived from an EMBL/GenBank/DDBJ whole genome shotgun (WGS) entry which is preliminary data.</text>
</comment>
<evidence type="ECO:0000256" key="4">
    <source>
        <dbReference type="ARBA" id="ARBA00023136"/>
    </source>
</evidence>
<dbReference type="Gene3D" id="1.20.5.2700">
    <property type="match status" value="1"/>
</dbReference>
<dbReference type="GO" id="GO:0003954">
    <property type="term" value="F:NADH dehydrogenase activity"/>
    <property type="evidence" value="ECO:0007669"/>
    <property type="project" value="TreeGrafter"/>
</dbReference>
<evidence type="ECO:0000256" key="5">
    <source>
        <dbReference type="RuleBase" id="RU000320"/>
    </source>
</evidence>
<feature type="transmembrane region" description="Helical" evidence="6">
    <location>
        <begin position="112"/>
        <end position="129"/>
    </location>
</feature>
<feature type="transmembrane region" description="Helical" evidence="6">
    <location>
        <begin position="327"/>
        <end position="348"/>
    </location>
</feature>
<feature type="transmembrane region" description="Helical" evidence="6">
    <location>
        <begin position="638"/>
        <end position="656"/>
    </location>
</feature>
<dbReference type="InterPro" id="IPR001750">
    <property type="entry name" value="ND/Mrp_TM"/>
</dbReference>
<evidence type="ECO:0000313" key="9">
    <source>
        <dbReference type="EMBL" id="TWU06154.1"/>
    </source>
</evidence>
<evidence type="ECO:0000256" key="1">
    <source>
        <dbReference type="ARBA" id="ARBA00004127"/>
    </source>
</evidence>
<dbReference type="Proteomes" id="UP000320176">
    <property type="component" value="Unassembled WGS sequence"/>
</dbReference>
<dbReference type="Pfam" id="PF00361">
    <property type="entry name" value="Proton_antipo_M"/>
    <property type="match status" value="1"/>
</dbReference>
<accession>A0A5C6B6K4</accession>
<feature type="transmembrane region" description="Helical" evidence="6">
    <location>
        <begin position="386"/>
        <end position="406"/>
    </location>
</feature>
<dbReference type="InterPro" id="IPR001516">
    <property type="entry name" value="Proton_antipo_N"/>
</dbReference>
<proteinExistence type="predicted"/>
<reference evidence="9 10" key="1">
    <citation type="submission" date="2019-02" db="EMBL/GenBank/DDBJ databases">
        <title>Deep-cultivation of Planctomycetes and their phenomic and genomic characterization uncovers novel biology.</title>
        <authorList>
            <person name="Wiegand S."/>
            <person name="Jogler M."/>
            <person name="Boedeker C."/>
            <person name="Pinto D."/>
            <person name="Vollmers J."/>
            <person name="Rivas-Marin E."/>
            <person name="Kohn T."/>
            <person name="Peeters S.H."/>
            <person name="Heuer A."/>
            <person name="Rast P."/>
            <person name="Oberbeckmann S."/>
            <person name="Bunk B."/>
            <person name="Jeske O."/>
            <person name="Meyerdierks A."/>
            <person name="Storesund J.E."/>
            <person name="Kallscheuer N."/>
            <person name="Luecker S."/>
            <person name="Lage O.M."/>
            <person name="Pohl T."/>
            <person name="Merkel B.J."/>
            <person name="Hornburger P."/>
            <person name="Mueller R.-W."/>
            <person name="Bruemmer F."/>
            <person name="Labrenz M."/>
            <person name="Spormann A.M."/>
            <person name="Op Den Camp H."/>
            <person name="Overmann J."/>
            <person name="Amann R."/>
            <person name="Jetten M.S.M."/>
            <person name="Mascher T."/>
            <person name="Medema M.H."/>
            <person name="Devos D.P."/>
            <person name="Kaster A.-K."/>
            <person name="Ovreas L."/>
            <person name="Rohde M."/>
            <person name="Galperin M.Y."/>
            <person name="Jogler C."/>
        </authorList>
    </citation>
    <scope>NUCLEOTIDE SEQUENCE [LARGE SCALE GENOMIC DNA]</scope>
    <source>
        <strain evidence="9 10">Pla52n</strain>
    </source>
</reference>
<feature type="transmembrane region" description="Helical" evidence="6">
    <location>
        <begin position="460"/>
        <end position="491"/>
    </location>
</feature>
<feature type="transmembrane region" description="Helical" evidence="6">
    <location>
        <begin position="6"/>
        <end position="22"/>
    </location>
</feature>
<keyword evidence="2 5" id="KW-0812">Transmembrane</keyword>
<dbReference type="PANTHER" id="PTHR42829">
    <property type="entry name" value="NADH-UBIQUINONE OXIDOREDUCTASE CHAIN 5"/>
    <property type="match status" value="1"/>
</dbReference>
<dbReference type="EC" id="1.6.5.11" evidence="9"/>
<gene>
    <name evidence="9" type="primary">nuoL_1</name>
    <name evidence="9" type="ORF">Pla52n_18740</name>
</gene>
<name>A0A5C6B6K4_9BACT</name>
<dbReference type="OrthoDB" id="9807568at2"/>
<keyword evidence="9" id="KW-0560">Oxidoreductase</keyword>
<dbReference type="EMBL" id="SJPN01000002">
    <property type="protein sequence ID" value="TWU06154.1"/>
    <property type="molecule type" value="Genomic_DNA"/>
</dbReference>
<keyword evidence="10" id="KW-1185">Reference proteome</keyword>
<keyword evidence="4 6" id="KW-0472">Membrane</keyword>
<dbReference type="PRINTS" id="PR01434">
    <property type="entry name" value="NADHDHGNASE5"/>
</dbReference>
<dbReference type="GO" id="GO:0016020">
    <property type="term" value="C:membrane"/>
    <property type="evidence" value="ECO:0007669"/>
    <property type="project" value="UniProtKB-SubCell"/>
</dbReference>
<evidence type="ECO:0000259" key="7">
    <source>
        <dbReference type="Pfam" id="PF00361"/>
    </source>
</evidence>
<dbReference type="PANTHER" id="PTHR42829:SF1">
    <property type="entry name" value="INORGANIC CARBON TRANSPORTER SUBUNIT DABB-RELATED"/>
    <property type="match status" value="1"/>
</dbReference>
<feature type="domain" description="NADH:quinone oxidoreductase/Mrp antiporter transmembrane" evidence="7">
    <location>
        <begin position="132"/>
        <end position="366"/>
    </location>
</feature>
<comment type="subcellular location">
    <subcellularLocation>
        <location evidence="1">Endomembrane system</location>
        <topology evidence="1">Multi-pass membrane protein</topology>
    </subcellularLocation>
    <subcellularLocation>
        <location evidence="5">Membrane</location>
        <topology evidence="5">Multi-pass membrane protein</topology>
    </subcellularLocation>
</comment>
<feature type="transmembrane region" description="Helical" evidence="6">
    <location>
        <begin position="283"/>
        <end position="307"/>
    </location>
</feature>
<evidence type="ECO:0000256" key="3">
    <source>
        <dbReference type="ARBA" id="ARBA00022989"/>
    </source>
</evidence>
<evidence type="ECO:0000256" key="6">
    <source>
        <dbReference type="SAM" id="Phobius"/>
    </source>
</evidence>